<sequence>MRWFTPCALALLVLPMAAAAQSLAPQTRWVNNHGSELVIESIGPDGRLTGTYSSSAPGYKCRGIAFPIVGWVDGERIAYTMQARNGSADCGTMTSWTGYLQGGRLYAEWSLAYFDTEANRPMLDRGTDIYRPK</sequence>
<dbReference type="STRING" id="225324.SAMN02745126_03267"/>
<evidence type="ECO:0000256" key="2">
    <source>
        <dbReference type="ARBA" id="ARBA00022525"/>
    </source>
</evidence>
<name>A0A1T4QJ78_9HYPH</name>
<dbReference type="OrthoDB" id="7376237at2"/>
<comment type="subcellular location">
    <subcellularLocation>
        <location evidence="1">Secreted</location>
    </subcellularLocation>
</comment>
<dbReference type="RefSeq" id="WP_139373921.1">
    <property type="nucleotide sequence ID" value="NZ_FUWJ01000003.1"/>
</dbReference>
<reference evidence="6" key="1">
    <citation type="submission" date="2017-02" db="EMBL/GenBank/DDBJ databases">
        <authorList>
            <person name="Varghese N."/>
            <person name="Submissions S."/>
        </authorList>
    </citation>
    <scope>NUCLEOTIDE SEQUENCE [LARGE SCALE GENOMIC DNA]</scope>
    <source>
        <strain evidence="6">ATCC 27094</strain>
    </source>
</reference>
<dbReference type="GO" id="GO:0005576">
    <property type="term" value="C:extracellular region"/>
    <property type="evidence" value="ECO:0007669"/>
    <property type="project" value="UniProtKB-SubCell"/>
</dbReference>
<keyword evidence="6" id="KW-1185">Reference proteome</keyword>
<feature type="signal peptide" evidence="4">
    <location>
        <begin position="1"/>
        <end position="20"/>
    </location>
</feature>
<gene>
    <name evidence="5" type="ORF">SAMN02745126_03267</name>
</gene>
<dbReference type="InterPro" id="IPR005468">
    <property type="entry name" value="Avidin/str"/>
</dbReference>
<dbReference type="Pfam" id="PF01382">
    <property type="entry name" value="Avidin"/>
    <property type="match status" value="1"/>
</dbReference>
<proteinExistence type="predicted"/>
<evidence type="ECO:0000256" key="4">
    <source>
        <dbReference type="SAM" id="SignalP"/>
    </source>
</evidence>
<organism evidence="5 6">
    <name type="scientific">Enhydrobacter aerosaccus</name>
    <dbReference type="NCBI Taxonomy" id="225324"/>
    <lineage>
        <taxon>Bacteria</taxon>
        <taxon>Pseudomonadati</taxon>
        <taxon>Pseudomonadota</taxon>
        <taxon>Alphaproteobacteria</taxon>
        <taxon>Hyphomicrobiales</taxon>
        <taxon>Enhydrobacter</taxon>
    </lineage>
</organism>
<evidence type="ECO:0000256" key="3">
    <source>
        <dbReference type="ARBA" id="ARBA00022729"/>
    </source>
</evidence>
<feature type="chain" id="PRO_5012865936" evidence="4">
    <location>
        <begin position="21"/>
        <end position="133"/>
    </location>
</feature>
<accession>A0A1T4QJ78</accession>
<keyword evidence="2" id="KW-0964">Secreted</keyword>
<evidence type="ECO:0000313" key="5">
    <source>
        <dbReference type="EMBL" id="SKA03833.1"/>
    </source>
</evidence>
<evidence type="ECO:0000313" key="6">
    <source>
        <dbReference type="Proteomes" id="UP000190092"/>
    </source>
</evidence>
<protein>
    <submittedName>
        <fullName evidence="5">Avidin family protein</fullName>
    </submittedName>
</protein>
<dbReference type="InterPro" id="IPR036896">
    <property type="entry name" value="Avidin-like_sf"/>
</dbReference>
<dbReference type="Gene3D" id="2.40.128.30">
    <property type="entry name" value="Avidin-like"/>
    <property type="match status" value="1"/>
</dbReference>
<evidence type="ECO:0000256" key="1">
    <source>
        <dbReference type="ARBA" id="ARBA00004613"/>
    </source>
</evidence>
<dbReference type="SUPFAM" id="SSF50876">
    <property type="entry name" value="Avidin/streptavidin"/>
    <property type="match status" value="1"/>
</dbReference>
<dbReference type="GO" id="GO:0009374">
    <property type="term" value="F:biotin binding"/>
    <property type="evidence" value="ECO:0007669"/>
    <property type="project" value="InterPro"/>
</dbReference>
<keyword evidence="3 4" id="KW-0732">Signal</keyword>
<dbReference type="Proteomes" id="UP000190092">
    <property type="component" value="Unassembled WGS sequence"/>
</dbReference>
<dbReference type="EMBL" id="FUWJ01000003">
    <property type="protein sequence ID" value="SKA03833.1"/>
    <property type="molecule type" value="Genomic_DNA"/>
</dbReference>
<dbReference type="AlphaFoldDB" id="A0A1T4QJ78"/>
<dbReference type="PROSITE" id="PS51326">
    <property type="entry name" value="AVIDIN_2"/>
    <property type="match status" value="1"/>
</dbReference>